<evidence type="ECO:0000313" key="5">
    <source>
        <dbReference type="EMBL" id="MFC1852352.1"/>
    </source>
</evidence>
<keyword evidence="6" id="KW-1185">Reference proteome</keyword>
<dbReference type="Proteomes" id="UP001594351">
    <property type="component" value="Unassembled WGS sequence"/>
</dbReference>
<evidence type="ECO:0000256" key="2">
    <source>
        <dbReference type="ARBA" id="ARBA00022676"/>
    </source>
</evidence>
<dbReference type="InterPro" id="IPR001173">
    <property type="entry name" value="Glyco_trans_2-like"/>
</dbReference>
<dbReference type="EMBL" id="JBHPBY010000301">
    <property type="protein sequence ID" value="MFC1852352.1"/>
    <property type="molecule type" value="Genomic_DNA"/>
</dbReference>
<dbReference type="SUPFAM" id="SSF53448">
    <property type="entry name" value="Nucleotide-diphospho-sugar transferases"/>
    <property type="match status" value="1"/>
</dbReference>
<evidence type="ECO:0000313" key="6">
    <source>
        <dbReference type="Proteomes" id="UP001594351"/>
    </source>
</evidence>
<gene>
    <name evidence="5" type="ORF">ACFL27_19310</name>
</gene>
<proteinExistence type="inferred from homology"/>
<evidence type="ECO:0000256" key="1">
    <source>
        <dbReference type="ARBA" id="ARBA00006739"/>
    </source>
</evidence>
<dbReference type="InterPro" id="IPR029044">
    <property type="entry name" value="Nucleotide-diphossugar_trans"/>
</dbReference>
<sequence length="346" mass="39679">MEAKMLPSIAVLVLNYNGCHFLRHCFLSLQKQTYPLQHVYLVDNNSSDGSVAYTRKHFPEVVIISLERNYGFAEAYNRAVAQVEEPFVVFLNNDTHCSPDWLERLYAPISENTLIAAAGSRMLFADHPEIINHGGGYFTLAGIGLDRDFGVHIDDPALPRQPFITAYACGGAMLINREIFLAAGGFDPEYFIYFEDVDLAFRIWMMGYSIVHVPNSVVFHYFSPVFGKESPAKLFLCQKNRLANIFKHFNFVTLARAIIVSLGYDLGRIVQWKRTRQINQIMAIIRGGLFFWGNLPRIIDQRRFSQKFRVRNDPWFYDKQLVLSLAASLKEMKRLKAVKEKLFNAS</sequence>
<evidence type="ECO:0000256" key="3">
    <source>
        <dbReference type="ARBA" id="ARBA00022679"/>
    </source>
</evidence>
<dbReference type="CDD" id="cd04186">
    <property type="entry name" value="GT_2_like_c"/>
    <property type="match status" value="1"/>
</dbReference>
<dbReference type="GO" id="GO:0016757">
    <property type="term" value="F:glycosyltransferase activity"/>
    <property type="evidence" value="ECO:0007669"/>
    <property type="project" value="UniProtKB-KW"/>
</dbReference>
<comment type="caution">
    <text evidence="5">The sequence shown here is derived from an EMBL/GenBank/DDBJ whole genome shotgun (WGS) entry which is preliminary data.</text>
</comment>
<dbReference type="EC" id="2.4.-.-" evidence="5"/>
<organism evidence="5 6">
    <name type="scientific">candidate division CSSED10-310 bacterium</name>
    <dbReference type="NCBI Taxonomy" id="2855610"/>
    <lineage>
        <taxon>Bacteria</taxon>
        <taxon>Bacteria division CSSED10-310</taxon>
    </lineage>
</organism>
<dbReference type="Pfam" id="PF00535">
    <property type="entry name" value="Glycos_transf_2"/>
    <property type="match status" value="1"/>
</dbReference>
<name>A0ABV6Z1L6_UNCC1</name>
<evidence type="ECO:0000259" key="4">
    <source>
        <dbReference type="Pfam" id="PF00535"/>
    </source>
</evidence>
<keyword evidence="3 5" id="KW-0808">Transferase</keyword>
<dbReference type="Gene3D" id="3.90.550.10">
    <property type="entry name" value="Spore Coat Polysaccharide Biosynthesis Protein SpsA, Chain A"/>
    <property type="match status" value="1"/>
</dbReference>
<dbReference type="PANTHER" id="PTHR43179">
    <property type="entry name" value="RHAMNOSYLTRANSFERASE WBBL"/>
    <property type="match status" value="1"/>
</dbReference>
<keyword evidence="2 5" id="KW-0328">Glycosyltransferase</keyword>
<accession>A0ABV6Z1L6</accession>
<reference evidence="5 6" key="1">
    <citation type="submission" date="2024-09" db="EMBL/GenBank/DDBJ databases">
        <title>Laminarin stimulates single cell rates of sulfate reduction while oxygen inhibits transcriptomic activity in coastal marine sediment.</title>
        <authorList>
            <person name="Lindsay M."/>
            <person name="Orcutt B."/>
            <person name="Emerson D."/>
            <person name="Stepanauskas R."/>
            <person name="D'Angelo T."/>
        </authorList>
    </citation>
    <scope>NUCLEOTIDE SEQUENCE [LARGE SCALE GENOMIC DNA]</scope>
    <source>
        <strain evidence="5">SAG AM-311-K15</strain>
    </source>
</reference>
<feature type="domain" description="Glycosyltransferase 2-like" evidence="4">
    <location>
        <begin position="11"/>
        <end position="179"/>
    </location>
</feature>
<comment type="similarity">
    <text evidence="1">Belongs to the glycosyltransferase 2 family.</text>
</comment>
<dbReference type="PANTHER" id="PTHR43179:SF12">
    <property type="entry name" value="GALACTOFURANOSYLTRANSFERASE GLFT2"/>
    <property type="match status" value="1"/>
</dbReference>
<protein>
    <submittedName>
        <fullName evidence="5">Glycosyltransferase family 2 protein</fullName>
        <ecNumber evidence="5">2.4.-.-</ecNumber>
    </submittedName>
</protein>